<evidence type="ECO:0000313" key="2">
    <source>
        <dbReference type="Proteomes" id="UP000029736"/>
    </source>
</evidence>
<proteinExistence type="predicted"/>
<protein>
    <recommendedName>
        <fullName evidence="3">Histidyl-tRNA synthetase</fullName>
    </recommendedName>
</protein>
<evidence type="ECO:0008006" key="3">
    <source>
        <dbReference type="Google" id="ProtNLM"/>
    </source>
</evidence>
<dbReference type="Pfam" id="PF20105">
    <property type="entry name" value="DUF6495"/>
    <property type="match status" value="1"/>
</dbReference>
<evidence type="ECO:0000313" key="1">
    <source>
        <dbReference type="EMBL" id="KGE85937.1"/>
    </source>
</evidence>
<dbReference type="EMBL" id="JPOS01000083">
    <property type="protein sequence ID" value="KGE85937.1"/>
    <property type="molecule type" value="Genomic_DNA"/>
</dbReference>
<keyword evidence="2" id="KW-1185">Reference proteome</keyword>
<accession>A0A098S427</accession>
<dbReference type="STRING" id="1524460.IX84_25375"/>
<dbReference type="Proteomes" id="UP000029736">
    <property type="component" value="Unassembled WGS sequence"/>
</dbReference>
<organism evidence="1 2">
    <name type="scientific">Phaeodactylibacter xiamenensis</name>
    <dbReference type="NCBI Taxonomy" id="1524460"/>
    <lineage>
        <taxon>Bacteria</taxon>
        <taxon>Pseudomonadati</taxon>
        <taxon>Bacteroidota</taxon>
        <taxon>Saprospiria</taxon>
        <taxon>Saprospirales</taxon>
        <taxon>Haliscomenobacteraceae</taxon>
        <taxon>Phaeodactylibacter</taxon>
    </lineage>
</organism>
<sequence>MKYRRLRNEELKELEKEFINFLAANQVTADDWKKIKEEDNDKADRLIEIFSDMVFDKVLEDVEYLEHKTPHDLKAFRFGEEQAEMNGLKIEGESSVDLTQQQSPQQMQEQLKLTGARLKLYTAEKKYAESRKMEIFHLMEGGALISRDGALFKSLESLKA</sequence>
<name>A0A098S427_9BACT</name>
<dbReference type="RefSeq" id="WP_044226963.1">
    <property type="nucleotide sequence ID" value="NZ_JBKAGJ010000022.1"/>
</dbReference>
<dbReference type="OrthoDB" id="956723at2"/>
<reference evidence="1 2" key="1">
    <citation type="journal article" date="2014" name="Int. J. Syst. Evol. Microbiol.">
        <title>Phaeodactylibacter xiamenensis gen. nov., sp. nov., a member of the family Saprospiraceae isolated from the marine alga Phaeodactylum tricornutum.</title>
        <authorList>
            <person name="Chen Z.Jr."/>
            <person name="Lei X."/>
            <person name="Lai Q."/>
            <person name="Li Y."/>
            <person name="Zhang B."/>
            <person name="Zhang J."/>
            <person name="Zhang H."/>
            <person name="Yang L."/>
            <person name="Zheng W."/>
            <person name="Tian Y."/>
            <person name="Yu Z."/>
            <person name="Xu H.Jr."/>
            <person name="Zheng T."/>
        </authorList>
    </citation>
    <scope>NUCLEOTIDE SEQUENCE [LARGE SCALE GENOMIC DNA]</scope>
    <source>
        <strain evidence="1 2">KD52</strain>
    </source>
</reference>
<dbReference type="AlphaFoldDB" id="A0A098S427"/>
<comment type="caution">
    <text evidence="1">The sequence shown here is derived from an EMBL/GenBank/DDBJ whole genome shotgun (WGS) entry which is preliminary data.</text>
</comment>
<gene>
    <name evidence="1" type="ORF">IX84_25375</name>
</gene>
<dbReference type="InterPro" id="IPR045470">
    <property type="entry name" value="DUF6495"/>
</dbReference>